<accession>A0A0E9UWN4</accession>
<dbReference type="EMBL" id="GBXM01038401">
    <property type="protein sequence ID" value="JAH70176.1"/>
    <property type="molecule type" value="Transcribed_RNA"/>
</dbReference>
<reference evidence="1" key="1">
    <citation type="submission" date="2014-11" db="EMBL/GenBank/DDBJ databases">
        <authorList>
            <person name="Amaro Gonzalez C."/>
        </authorList>
    </citation>
    <scope>NUCLEOTIDE SEQUENCE</scope>
</reference>
<proteinExistence type="predicted"/>
<organism evidence="1">
    <name type="scientific">Anguilla anguilla</name>
    <name type="common">European freshwater eel</name>
    <name type="synonym">Muraena anguilla</name>
    <dbReference type="NCBI Taxonomy" id="7936"/>
    <lineage>
        <taxon>Eukaryota</taxon>
        <taxon>Metazoa</taxon>
        <taxon>Chordata</taxon>
        <taxon>Craniata</taxon>
        <taxon>Vertebrata</taxon>
        <taxon>Euteleostomi</taxon>
        <taxon>Actinopterygii</taxon>
        <taxon>Neopterygii</taxon>
        <taxon>Teleostei</taxon>
        <taxon>Anguilliformes</taxon>
        <taxon>Anguillidae</taxon>
        <taxon>Anguilla</taxon>
    </lineage>
</organism>
<dbReference type="EMBL" id="GBXM01057956">
    <property type="protein sequence ID" value="JAH50621.1"/>
    <property type="molecule type" value="Transcribed_RNA"/>
</dbReference>
<sequence>MCSELPIGTILSKKIAGMLI</sequence>
<reference evidence="1" key="2">
    <citation type="journal article" date="2015" name="Fish Shellfish Immunol.">
        <title>Early steps in the European eel (Anguilla anguilla)-Vibrio vulnificus interaction in the gills: Role of the RtxA13 toxin.</title>
        <authorList>
            <person name="Callol A."/>
            <person name="Pajuelo D."/>
            <person name="Ebbesson L."/>
            <person name="Teles M."/>
            <person name="MacKenzie S."/>
            <person name="Amaro C."/>
        </authorList>
    </citation>
    <scope>NUCLEOTIDE SEQUENCE</scope>
</reference>
<name>A0A0E9UWN4_ANGAN</name>
<dbReference type="AlphaFoldDB" id="A0A0E9UWN4"/>
<evidence type="ECO:0000313" key="1">
    <source>
        <dbReference type="EMBL" id="JAH70176.1"/>
    </source>
</evidence>
<protein>
    <submittedName>
        <fullName evidence="1">Uncharacterized protein</fullName>
    </submittedName>
</protein>